<sequence length="132" mass="14438">MADRLQDLAGMLAIPGLPAWVGFVLLLAIVVSALSLLAMPYSVFGVKSRLEAIEAEITDLRTEIRALVRQPSTAVPARATEEDWVGPPSRATARRVEEPRITPPVPPPPARVERRGRAEPRLDWPREDASGN</sequence>
<evidence type="ECO:0000256" key="1">
    <source>
        <dbReference type="SAM" id="MobiDB-lite"/>
    </source>
</evidence>
<dbReference type="AlphaFoldDB" id="A0A848EFF9"/>
<accession>A0A848EFF9</accession>
<reference evidence="3 4" key="1">
    <citation type="submission" date="2020-03" db="EMBL/GenBank/DDBJ databases">
        <authorList>
            <person name="Sun Q."/>
        </authorList>
    </citation>
    <scope>NUCLEOTIDE SEQUENCE [LARGE SCALE GENOMIC DNA]</scope>
    <source>
        <strain evidence="3 4">JC162</strain>
    </source>
</reference>
<organism evidence="3 4">
    <name type="scientific">Neoroseomonas marina</name>
    <dbReference type="NCBI Taxonomy" id="1232220"/>
    <lineage>
        <taxon>Bacteria</taxon>
        <taxon>Pseudomonadati</taxon>
        <taxon>Pseudomonadota</taxon>
        <taxon>Alphaproteobacteria</taxon>
        <taxon>Acetobacterales</taxon>
        <taxon>Acetobacteraceae</taxon>
        <taxon>Neoroseomonas</taxon>
    </lineage>
</organism>
<protein>
    <submittedName>
        <fullName evidence="3">Uncharacterized protein</fullName>
    </submittedName>
</protein>
<feature type="compositionally biased region" description="Basic and acidic residues" evidence="1">
    <location>
        <begin position="111"/>
        <end position="132"/>
    </location>
</feature>
<dbReference type="Proteomes" id="UP000548582">
    <property type="component" value="Unassembled WGS sequence"/>
</dbReference>
<dbReference type="RefSeq" id="WP_170055410.1">
    <property type="nucleotide sequence ID" value="NZ_JABBKX010000007.1"/>
</dbReference>
<dbReference type="EMBL" id="JABBKX010000007">
    <property type="protein sequence ID" value="NMJ43191.1"/>
    <property type="molecule type" value="Genomic_DNA"/>
</dbReference>
<evidence type="ECO:0000313" key="4">
    <source>
        <dbReference type="Proteomes" id="UP000548582"/>
    </source>
</evidence>
<keyword evidence="2" id="KW-0812">Transmembrane</keyword>
<keyword evidence="4" id="KW-1185">Reference proteome</keyword>
<evidence type="ECO:0000313" key="3">
    <source>
        <dbReference type="EMBL" id="NMJ43191.1"/>
    </source>
</evidence>
<feature type="region of interest" description="Disordered" evidence="1">
    <location>
        <begin position="71"/>
        <end position="132"/>
    </location>
</feature>
<feature type="transmembrane region" description="Helical" evidence="2">
    <location>
        <begin position="20"/>
        <end position="39"/>
    </location>
</feature>
<comment type="caution">
    <text evidence="3">The sequence shown here is derived from an EMBL/GenBank/DDBJ whole genome shotgun (WGS) entry which is preliminary data.</text>
</comment>
<gene>
    <name evidence="3" type="ORF">GWK16_18230</name>
</gene>
<evidence type="ECO:0000256" key="2">
    <source>
        <dbReference type="SAM" id="Phobius"/>
    </source>
</evidence>
<feature type="compositionally biased region" description="Pro residues" evidence="1">
    <location>
        <begin position="101"/>
        <end position="110"/>
    </location>
</feature>
<keyword evidence="2" id="KW-1133">Transmembrane helix</keyword>
<keyword evidence="2" id="KW-0472">Membrane</keyword>
<name>A0A848EFF9_9PROT</name>
<proteinExistence type="predicted"/>